<dbReference type="InParanoid" id="A0A3N0V7W5"/>
<sequence>MAQLLGRARIRVNGKELLTLPGAVLTPGGEKRTPVVGSNGVHGYTTEIVPPKLTCKLSQTAGMDVTAVDAIKDASGLWEGDDGLKFALTEMFCQGESTLSEKGGEIDASFSAKDCKRI</sequence>
<accession>A0A3N0V7W5</accession>
<dbReference type="Proteomes" id="UP000282106">
    <property type="component" value="Unassembled WGS sequence"/>
</dbReference>
<dbReference type="RefSeq" id="WP_123212286.1">
    <property type="nucleotide sequence ID" value="NZ_RJVO01000006.1"/>
</dbReference>
<protein>
    <submittedName>
        <fullName evidence="1">Phage tail protein</fullName>
    </submittedName>
</protein>
<comment type="caution">
    <text evidence="1">The sequence shown here is derived from an EMBL/GenBank/DDBJ whole genome shotgun (WGS) entry which is preliminary data.</text>
</comment>
<evidence type="ECO:0000313" key="2">
    <source>
        <dbReference type="Proteomes" id="UP000282106"/>
    </source>
</evidence>
<dbReference type="AlphaFoldDB" id="A0A3N0V7W5"/>
<proteinExistence type="predicted"/>
<name>A0A3N0V7W5_9GAMM</name>
<dbReference type="InterPro" id="IPR019596">
    <property type="entry name" value="Phage_Mu_GpM_tail_tub"/>
</dbReference>
<organism evidence="1 2">
    <name type="scientific">Stagnimonas aquatica</name>
    <dbReference type="NCBI Taxonomy" id="2689987"/>
    <lineage>
        <taxon>Bacteria</taxon>
        <taxon>Pseudomonadati</taxon>
        <taxon>Pseudomonadota</taxon>
        <taxon>Gammaproteobacteria</taxon>
        <taxon>Nevskiales</taxon>
        <taxon>Nevskiaceae</taxon>
        <taxon>Stagnimonas</taxon>
    </lineage>
</organism>
<gene>
    <name evidence="1" type="ORF">ED208_12660</name>
</gene>
<reference evidence="1 2" key="1">
    <citation type="submission" date="2018-10" db="EMBL/GenBank/DDBJ databases">
        <authorList>
            <person name="Chen W.-M."/>
        </authorList>
    </citation>
    <scope>NUCLEOTIDE SEQUENCE [LARGE SCALE GENOMIC DNA]</scope>
    <source>
        <strain evidence="1 2">THS-13</strain>
    </source>
</reference>
<dbReference type="Pfam" id="PF10618">
    <property type="entry name" value="Tail_tube"/>
    <property type="match status" value="1"/>
</dbReference>
<dbReference type="EMBL" id="RJVO01000006">
    <property type="protein sequence ID" value="ROH88664.1"/>
    <property type="molecule type" value="Genomic_DNA"/>
</dbReference>
<keyword evidence="2" id="KW-1185">Reference proteome</keyword>
<evidence type="ECO:0000313" key="1">
    <source>
        <dbReference type="EMBL" id="ROH88664.1"/>
    </source>
</evidence>